<dbReference type="GeneID" id="92014769"/>
<accession>A0ABR3BX88</accession>
<comment type="caution">
    <text evidence="2">The sequence shown here is derived from an EMBL/GenBank/DDBJ whole genome shotgun (WGS) entry which is preliminary data.</text>
</comment>
<organism evidence="2 3">
    <name type="scientific">Diplodia seriata</name>
    <dbReference type="NCBI Taxonomy" id="420778"/>
    <lineage>
        <taxon>Eukaryota</taxon>
        <taxon>Fungi</taxon>
        <taxon>Dikarya</taxon>
        <taxon>Ascomycota</taxon>
        <taxon>Pezizomycotina</taxon>
        <taxon>Dothideomycetes</taxon>
        <taxon>Dothideomycetes incertae sedis</taxon>
        <taxon>Botryosphaeriales</taxon>
        <taxon>Botryosphaeriaceae</taxon>
        <taxon>Diplodia</taxon>
    </lineage>
</organism>
<reference evidence="2 3" key="1">
    <citation type="submission" date="2024-02" db="EMBL/GenBank/DDBJ databases">
        <title>De novo assembly and annotation of 12 fungi associated with fruit tree decline syndrome in Ontario, Canada.</title>
        <authorList>
            <person name="Sulman M."/>
            <person name="Ellouze W."/>
            <person name="Ilyukhin E."/>
        </authorList>
    </citation>
    <scope>NUCLEOTIDE SEQUENCE [LARGE SCALE GENOMIC DNA]</scope>
    <source>
        <strain evidence="2 3">FDS-637</strain>
    </source>
</reference>
<feature type="region of interest" description="Disordered" evidence="1">
    <location>
        <begin position="680"/>
        <end position="705"/>
    </location>
</feature>
<dbReference type="RefSeq" id="XP_066627657.1">
    <property type="nucleotide sequence ID" value="XM_066782047.1"/>
</dbReference>
<evidence type="ECO:0000313" key="3">
    <source>
        <dbReference type="Proteomes" id="UP001430584"/>
    </source>
</evidence>
<evidence type="ECO:0000313" key="2">
    <source>
        <dbReference type="EMBL" id="KAL0253013.1"/>
    </source>
</evidence>
<name>A0ABR3BX88_9PEZI</name>
<evidence type="ECO:0000256" key="1">
    <source>
        <dbReference type="SAM" id="MobiDB-lite"/>
    </source>
</evidence>
<dbReference type="PANTHER" id="PTHR37544">
    <property type="entry name" value="SPRAY-RELATED"/>
    <property type="match status" value="1"/>
</dbReference>
<dbReference type="PANTHER" id="PTHR37544:SF1">
    <property type="entry name" value="PHOSPHORIBOSYLAMINOIMIDAZOLE-SUCCINOCARBOXAMIDE SYNTHASE"/>
    <property type="match status" value="1"/>
</dbReference>
<dbReference type="Proteomes" id="UP001430584">
    <property type="component" value="Unassembled WGS sequence"/>
</dbReference>
<dbReference type="EMBL" id="JAJVCZ030000015">
    <property type="protein sequence ID" value="KAL0253013.1"/>
    <property type="molecule type" value="Genomic_DNA"/>
</dbReference>
<sequence length="705" mass="77640">MDVFSVEFQGCEPFQWKYSNPDLPYNPDDLNPKIVLDVWTDNCFAKDFSFTQIFRGEGLRPGSEIEPVVCTNVTDEQNPSRILISISLTGFEDGNPESLSGIICDPVYSLTRRTVTSLTPDLNTNDSLIISNVTKHTLPIDIVLSDFNVELAFNLIYAKIGTNTGFGSWFSLMNQTLPQTELADFLDFDILAEASRQAFQTVVPQWINLAHLAPAQRSTSGTAIRTKDRLFVISLPLRLMESFLALLATICIITWVQWPKAEKQDASLLMTKAATLSQSHSLQRLLHGSGAVCAKSLQQRFEGYTFAARNRPGITPSFISVMPQPEPEQHSALPSYIDPEASWWRPMAASPIFRTAIIAVTLMLVTTLEVILQLSRKKGGLATVSDRSSMRLAQIHIVPGFSSSAGTFNVDYFATIAFESTVNGTYRCPGSYLWWMLGRSATDGYHNTTLLSCTPYMESILVDASFQLPGYTIDDAQPPQPDESTAKPMGINGSAAAIPAITPDNVLGYEDAFFQAVVWGRDGTPLEQLVGEENMARALERAEHTYRQIVAQNLNAYFRTAEGGAPEGPFVGTVTDGDRLRLVQNAVSTRILEGALLFMAVCAGLSFLLERETRILPRNPGSVGSAMGLFAGSELLQILAREAATVEGEKRLLGGELVDYRYRLGWWARGTDRERFGIDIERPGGEAVEQDDVTPNERSSGEHSV</sequence>
<proteinExistence type="predicted"/>
<gene>
    <name evidence="2" type="ORF">SLS55_010684</name>
</gene>
<keyword evidence="3" id="KW-1185">Reference proteome</keyword>
<protein>
    <submittedName>
        <fullName evidence="2">Uncharacterized protein</fullName>
    </submittedName>
</protein>